<protein>
    <submittedName>
        <fullName evidence="5">Trypsin-like peptidase domain-containing protein</fullName>
    </submittedName>
</protein>
<dbReference type="PROSITE" id="PS50106">
    <property type="entry name" value="PDZ"/>
    <property type="match status" value="1"/>
</dbReference>
<dbReference type="AlphaFoldDB" id="A0A8J7FKZ8"/>
<dbReference type="PANTHER" id="PTHR22939">
    <property type="entry name" value="SERINE PROTEASE FAMILY S1C HTRA-RELATED"/>
    <property type="match status" value="1"/>
</dbReference>
<dbReference type="InterPro" id="IPR009003">
    <property type="entry name" value="Peptidase_S1_PA"/>
</dbReference>
<reference evidence="5" key="1">
    <citation type="submission" date="2020-10" db="EMBL/GenBank/DDBJ databases">
        <authorList>
            <person name="Castelo-Branco R."/>
            <person name="Eusebio N."/>
            <person name="Adriana R."/>
            <person name="Vieira A."/>
            <person name="Brugerolle De Fraissinette N."/>
            <person name="Rezende De Castro R."/>
            <person name="Schneider M.P."/>
            <person name="Vasconcelos V."/>
            <person name="Leao P.N."/>
        </authorList>
    </citation>
    <scope>NUCLEOTIDE SEQUENCE</scope>
    <source>
        <strain evidence="5">LEGE 06105</strain>
    </source>
</reference>
<evidence type="ECO:0000313" key="6">
    <source>
        <dbReference type="Proteomes" id="UP000620559"/>
    </source>
</evidence>
<dbReference type="Pfam" id="PF13365">
    <property type="entry name" value="Trypsin_2"/>
    <property type="match status" value="1"/>
</dbReference>
<evidence type="ECO:0000256" key="1">
    <source>
        <dbReference type="ARBA" id="ARBA00010541"/>
    </source>
</evidence>
<dbReference type="Gene3D" id="2.30.42.10">
    <property type="match status" value="1"/>
</dbReference>
<dbReference type="SUPFAM" id="SSF50156">
    <property type="entry name" value="PDZ domain-like"/>
    <property type="match status" value="1"/>
</dbReference>
<gene>
    <name evidence="5" type="ORF">IQ247_23025</name>
</gene>
<name>A0A8J7FKZ8_9CYAN</name>
<dbReference type="SMART" id="SM00228">
    <property type="entry name" value="PDZ"/>
    <property type="match status" value="1"/>
</dbReference>
<dbReference type="RefSeq" id="WP_193923611.1">
    <property type="nucleotide sequence ID" value="NZ_JADEWL010000103.1"/>
</dbReference>
<evidence type="ECO:0000259" key="4">
    <source>
        <dbReference type="PROSITE" id="PS50106"/>
    </source>
</evidence>
<keyword evidence="3" id="KW-0378">Hydrolase</keyword>
<evidence type="ECO:0000313" key="5">
    <source>
        <dbReference type="EMBL" id="MBE9215501.1"/>
    </source>
</evidence>
<dbReference type="GO" id="GO:0006508">
    <property type="term" value="P:proteolysis"/>
    <property type="evidence" value="ECO:0007669"/>
    <property type="project" value="UniProtKB-KW"/>
</dbReference>
<accession>A0A8J7FKZ8</accession>
<comment type="similarity">
    <text evidence="1">Belongs to the peptidase S1C family.</text>
</comment>
<dbReference type="Proteomes" id="UP000620559">
    <property type="component" value="Unassembled WGS sequence"/>
</dbReference>
<proteinExistence type="inferred from homology"/>
<dbReference type="PANTHER" id="PTHR22939:SF129">
    <property type="entry name" value="SERINE PROTEASE HTRA2, MITOCHONDRIAL"/>
    <property type="match status" value="1"/>
</dbReference>
<dbReference type="InterPro" id="IPR001478">
    <property type="entry name" value="PDZ"/>
</dbReference>
<dbReference type="InterPro" id="IPR036034">
    <property type="entry name" value="PDZ_sf"/>
</dbReference>
<feature type="domain" description="PDZ" evidence="4">
    <location>
        <begin position="275"/>
        <end position="353"/>
    </location>
</feature>
<dbReference type="PRINTS" id="PR00834">
    <property type="entry name" value="PROTEASES2C"/>
</dbReference>
<organism evidence="5 6">
    <name type="scientific">Plectonema cf. radiosum LEGE 06105</name>
    <dbReference type="NCBI Taxonomy" id="945769"/>
    <lineage>
        <taxon>Bacteria</taxon>
        <taxon>Bacillati</taxon>
        <taxon>Cyanobacteriota</taxon>
        <taxon>Cyanophyceae</taxon>
        <taxon>Oscillatoriophycideae</taxon>
        <taxon>Oscillatoriales</taxon>
        <taxon>Microcoleaceae</taxon>
        <taxon>Plectonema</taxon>
    </lineage>
</organism>
<evidence type="ECO:0000256" key="3">
    <source>
        <dbReference type="ARBA" id="ARBA00022801"/>
    </source>
</evidence>
<evidence type="ECO:0000256" key="2">
    <source>
        <dbReference type="ARBA" id="ARBA00022670"/>
    </source>
</evidence>
<keyword evidence="2" id="KW-0645">Protease</keyword>
<dbReference type="Pfam" id="PF13180">
    <property type="entry name" value="PDZ_2"/>
    <property type="match status" value="1"/>
</dbReference>
<dbReference type="EMBL" id="JADEWL010000103">
    <property type="protein sequence ID" value="MBE9215501.1"/>
    <property type="molecule type" value="Genomic_DNA"/>
</dbReference>
<comment type="caution">
    <text evidence="5">The sequence shown here is derived from an EMBL/GenBank/DDBJ whole genome shotgun (WGS) entry which is preliminary data.</text>
</comment>
<keyword evidence="6" id="KW-1185">Reference proteome</keyword>
<sequence>MSNKVSLPKSLAYLSVFFAGAAFSLPVTQLLPTKAIQQEQRIAQLPGITSQAVPSNFIAAAVEKTGPAVVRIDSTRESVRGRLSSRQARGVGSGFIIDSNGTILTNAHVVKGASRVRVTLADGRNLMGEVMGLDDLTDVAVVKVSENNLPRVEVGNSENLRPGEWAIAIGNPLGLDNTVTAGIISGTGRSSGVIGAADKRVRFIQTDAAINPGNSGGPLLNQQGQVVGINTAIIGSAQGLGFAIPINQAQQIASQLIAGEKVAHPYLGVRMATLTSDLKDDLSRELGLSLSANNGIVIVDVAANSPAARAGLQPGDVIQQIDGKTVKTADDVQLAVEKTTVGGNVQVAINRGGRDLNIRVQPGQFPVSQN</sequence>
<dbReference type="Gene3D" id="2.40.10.120">
    <property type="match status" value="1"/>
</dbReference>
<dbReference type="InterPro" id="IPR001940">
    <property type="entry name" value="Peptidase_S1C"/>
</dbReference>
<dbReference type="GO" id="GO:0004252">
    <property type="term" value="F:serine-type endopeptidase activity"/>
    <property type="evidence" value="ECO:0007669"/>
    <property type="project" value="InterPro"/>
</dbReference>
<dbReference type="SUPFAM" id="SSF50494">
    <property type="entry name" value="Trypsin-like serine proteases"/>
    <property type="match status" value="1"/>
</dbReference>